<feature type="region of interest" description="Disordered" evidence="11">
    <location>
        <begin position="1327"/>
        <end position="1347"/>
    </location>
</feature>
<evidence type="ECO:0000256" key="5">
    <source>
        <dbReference type="ARBA" id="ARBA00022722"/>
    </source>
</evidence>
<evidence type="ECO:0000256" key="1">
    <source>
        <dbReference type="ARBA" id="ARBA00004141"/>
    </source>
</evidence>
<dbReference type="FunFam" id="3.10.20.370:FF:000001">
    <property type="entry name" value="Retrovirus-related Pol polyprotein from transposon 17.6-like protein"/>
    <property type="match status" value="1"/>
</dbReference>
<dbReference type="GO" id="GO:0004519">
    <property type="term" value="F:endonuclease activity"/>
    <property type="evidence" value="ECO:0007669"/>
    <property type="project" value="UniProtKB-KW"/>
</dbReference>
<dbReference type="CDD" id="cd01650">
    <property type="entry name" value="RT_nLTR_like"/>
    <property type="match status" value="1"/>
</dbReference>
<dbReference type="Gene3D" id="3.30.420.10">
    <property type="entry name" value="Ribonuclease H-like superfamily/Ribonuclease H"/>
    <property type="match status" value="1"/>
</dbReference>
<feature type="domain" description="Reverse transcriptase" evidence="13">
    <location>
        <begin position="486"/>
        <end position="742"/>
    </location>
</feature>
<proteinExistence type="predicted"/>
<dbReference type="CDD" id="cd09274">
    <property type="entry name" value="RNase_HI_RT_Ty3"/>
    <property type="match status" value="1"/>
</dbReference>
<dbReference type="SMART" id="SM01417">
    <property type="entry name" value="Solute_trans_a"/>
    <property type="match status" value="1"/>
</dbReference>
<evidence type="ECO:0000256" key="12">
    <source>
        <dbReference type="SAM" id="Phobius"/>
    </source>
</evidence>
<dbReference type="GO" id="GO:0016020">
    <property type="term" value="C:membrane"/>
    <property type="evidence" value="ECO:0007669"/>
    <property type="project" value="UniProtKB-SubCell"/>
</dbReference>
<dbReference type="InterPro" id="IPR043502">
    <property type="entry name" value="DNA/RNA_pol_sf"/>
</dbReference>
<dbReference type="Gene3D" id="3.30.70.270">
    <property type="match status" value="1"/>
</dbReference>
<keyword evidence="10 12" id="KW-0472">Membrane</keyword>
<feature type="transmembrane region" description="Helical" evidence="12">
    <location>
        <begin position="1201"/>
        <end position="1221"/>
    </location>
</feature>
<evidence type="ECO:0000256" key="8">
    <source>
        <dbReference type="ARBA" id="ARBA00022918"/>
    </source>
</evidence>
<dbReference type="InterPro" id="IPR036397">
    <property type="entry name" value="RNaseH_sf"/>
</dbReference>
<feature type="region of interest" description="Disordered" evidence="11">
    <location>
        <begin position="1437"/>
        <end position="1470"/>
    </location>
</feature>
<dbReference type="SUPFAM" id="SSF53098">
    <property type="entry name" value="Ribonuclease H-like"/>
    <property type="match status" value="1"/>
</dbReference>
<feature type="transmembrane region" description="Helical" evidence="12">
    <location>
        <begin position="1007"/>
        <end position="1035"/>
    </location>
</feature>
<evidence type="ECO:0000256" key="9">
    <source>
        <dbReference type="ARBA" id="ARBA00022989"/>
    </source>
</evidence>
<evidence type="ECO:0000313" key="14">
    <source>
        <dbReference type="EMBL" id="GEU43331.1"/>
    </source>
</evidence>
<dbReference type="GO" id="GO:0016787">
    <property type="term" value="F:hydrolase activity"/>
    <property type="evidence" value="ECO:0007669"/>
    <property type="project" value="UniProtKB-KW"/>
</dbReference>
<name>A0A6L2K1U2_TANCI</name>
<keyword evidence="3 12" id="KW-0812">Transmembrane</keyword>
<protein>
    <submittedName>
        <fullName evidence="14">Protein LAZ1</fullName>
    </submittedName>
</protein>
<dbReference type="GO" id="GO:0003676">
    <property type="term" value="F:nucleic acid binding"/>
    <property type="evidence" value="ECO:0007669"/>
    <property type="project" value="InterPro"/>
</dbReference>
<reference evidence="14" key="1">
    <citation type="journal article" date="2019" name="Sci. Rep.">
        <title>Draft genome of Tanacetum cinerariifolium, the natural source of mosquito coil.</title>
        <authorList>
            <person name="Yamashiro T."/>
            <person name="Shiraishi A."/>
            <person name="Satake H."/>
            <person name="Nakayama K."/>
        </authorList>
    </citation>
    <scope>NUCLEOTIDE SEQUENCE</scope>
</reference>
<feature type="compositionally biased region" description="Polar residues" evidence="11">
    <location>
        <begin position="1454"/>
        <end position="1468"/>
    </location>
</feature>
<evidence type="ECO:0000256" key="2">
    <source>
        <dbReference type="ARBA" id="ARBA00022679"/>
    </source>
</evidence>
<keyword evidence="6" id="KW-0255">Endonuclease</keyword>
<dbReference type="SUPFAM" id="SSF56672">
    <property type="entry name" value="DNA/RNA polymerases"/>
    <property type="match status" value="2"/>
</dbReference>
<dbReference type="InterPro" id="IPR012337">
    <property type="entry name" value="RNaseH-like_sf"/>
</dbReference>
<comment type="caution">
    <text evidence="14">The sequence shown here is derived from an EMBL/GenBank/DDBJ whole genome shotgun (WGS) entry which is preliminary data.</text>
</comment>
<accession>A0A6L2K1U2</accession>
<dbReference type="GO" id="GO:0003964">
    <property type="term" value="F:RNA-directed DNA polymerase activity"/>
    <property type="evidence" value="ECO:0007669"/>
    <property type="project" value="UniProtKB-KW"/>
</dbReference>
<keyword evidence="7" id="KW-0378">Hydrolase</keyword>
<dbReference type="InterPro" id="IPR005178">
    <property type="entry name" value="Ostalpha/TMEM184C"/>
</dbReference>
<keyword evidence="2" id="KW-0808">Transferase</keyword>
<feature type="transmembrane region" description="Helical" evidence="12">
    <location>
        <begin position="968"/>
        <end position="986"/>
    </location>
</feature>
<dbReference type="PANTHER" id="PTHR23423">
    <property type="entry name" value="ORGANIC SOLUTE TRANSPORTER-RELATED"/>
    <property type="match status" value="1"/>
</dbReference>
<feature type="transmembrane region" description="Helical" evidence="12">
    <location>
        <begin position="1157"/>
        <end position="1181"/>
    </location>
</feature>
<evidence type="ECO:0000256" key="3">
    <source>
        <dbReference type="ARBA" id="ARBA00022692"/>
    </source>
</evidence>
<keyword evidence="9 12" id="KW-1133">Transmembrane helix</keyword>
<dbReference type="Pfam" id="PF03619">
    <property type="entry name" value="Solute_trans_a"/>
    <property type="match status" value="1"/>
</dbReference>
<evidence type="ECO:0000256" key="10">
    <source>
        <dbReference type="ARBA" id="ARBA00023136"/>
    </source>
</evidence>
<gene>
    <name evidence="14" type="ORF">Tci_015309</name>
</gene>
<comment type="subcellular location">
    <subcellularLocation>
        <location evidence="1">Membrane</location>
        <topology evidence="1">Multi-pass membrane protein</topology>
    </subcellularLocation>
</comment>
<feature type="transmembrane region" description="Helical" evidence="12">
    <location>
        <begin position="1275"/>
        <end position="1297"/>
    </location>
</feature>
<dbReference type="Pfam" id="PF00078">
    <property type="entry name" value="RVT_1"/>
    <property type="match status" value="1"/>
</dbReference>
<dbReference type="Pfam" id="PF17917">
    <property type="entry name" value="RT_RNaseH"/>
    <property type="match status" value="1"/>
</dbReference>
<organism evidence="14">
    <name type="scientific">Tanacetum cinerariifolium</name>
    <name type="common">Dalmatian daisy</name>
    <name type="synonym">Chrysanthemum cinerariifolium</name>
    <dbReference type="NCBI Taxonomy" id="118510"/>
    <lineage>
        <taxon>Eukaryota</taxon>
        <taxon>Viridiplantae</taxon>
        <taxon>Streptophyta</taxon>
        <taxon>Embryophyta</taxon>
        <taxon>Tracheophyta</taxon>
        <taxon>Spermatophyta</taxon>
        <taxon>Magnoliopsida</taxon>
        <taxon>eudicotyledons</taxon>
        <taxon>Gunneridae</taxon>
        <taxon>Pentapetalae</taxon>
        <taxon>asterids</taxon>
        <taxon>campanulids</taxon>
        <taxon>Asterales</taxon>
        <taxon>Asteraceae</taxon>
        <taxon>Asteroideae</taxon>
        <taxon>Anthemideae</taxon>
        <taxon>Anthemidinae</taxon>
        <taxon>Tanacetum</taxon>
    </lineage>
</organism>
<evidence type="ECO:0000256" key="6">
    <source>
        <dbReference type="ARBA" id="ARBA00022759"/>
    </source>
</evidence>
<evidence type="ECO:0000256" key="4">
    <source>
        <dbReference type="ARBA" id="ARBA00022695"/>
    </source>
</evidence>
<dbReference type="InterPro" id="IPR043128">
    <property type="entry name" value="Rev_trsase/Diguanyl_cyclase"/>
</dbReference>
<feature type="transmembrane region" description="Helical" evidence="12">
    <location>
        <begin position="1055"/>
        <end position="1075"/>
    </location>
</feature>
<keyword evidence="5" id="KW-0540">Nuclease</keyword>
<dbReference type="EMBL" id="BKCJ010001695">
    <property type="protein sequence ID" value="GEU43331.1"/>
    <property type="molecule type" value="Genomic_DNA"/>
</dbReference>
<feature type="compositionally biased region" description="Basic residues" evidence="11">
    <location>
        <begin position="1444"/>
        <end position="1453"/>
    </location>
</feature>
<feature type="compositionally biased region" description="Basic and acidic residues" evidence="11">
    <location>
        <begin position="1329"/>
        <end position="1338"/>
    </location>
</feature>
<sequence length="1500" mass="170744">MTKLTQKKVMFDWGDKQEAAFQLLKQKLCSAPILALPEGAEDFVAYCDASHKGLGTVLMQREKVISYASRQLNIHEKNYTTHDLELGAVVFALKIWRHYLYRAKGTVFTDHKSLQHILDQKELNMRQRRWLELLSDYDCEIRYHPGKASVVADALSRKERIKPLRLPKTSSGYDTIWVIVDRFTKSENFLLMREDDSMDTLTKLYLKEVVTRHGIPISIISDRDPRISDHSPAILKLPSLSVTKPKPFKFYNFIAYKEKFLEILSCQWNAQVEGHAMFQVTQKMKNLKKPLRKLLHNQGNLHERVNRLRVELDVVQKALDSDPSNSLLRDEEAVYIQAFNDAKIDEERFLRQKAKIEWLDVGDSNSAYFHKTVKSKNQRNRIEVITNSANVVVTRNEVPDVFVAHYESFLGTNMDCTDLDTTGLFVKHVSEFSNANMVRQVSNDEIKRAMFDIGDGKSPGPDGYTSGFFKKGWDVVGSDVCRAVRDFFDNGKLLKEVNHTFLALIPKVTTPMRVNDFRPISCCNVLFKCISKILTNRIIEGIKDVVNENQSAFVPGRRISDNILLTQELMHNYHLDHGKPRCAFKVDIEKAYDTVDWRFLGVILKRFGFHHTMVKWIMACVTSPTYSICINGDIHGYFRGKQGLRQGDPLSPYLFTLVMEILTLILQRRVHDLFLFSRGDLDSAKVIMESLDEFKLVSRLVPSIPKSTVYFCNVASHVKLAILNIMPFAEGILPVQYLGVLLISSRLLNRDCKILVEKARNRIGDWKNKSLSFAGRLQFSFVGSYGVMGIISVVKRRLLGKTYASLFAKVGWDYVVLRDIAREGYTLKTCVADLITNGAWNWPISWLAKAPTICSIAVPLLRDHVDKVLWRSSNGSMSTFSVKHAWEALRPRGAEVGWCSDVGENVIISSLRCSLCNLVMDSHEHLFFECVYSSKVWRSVRMLAGMESVSPRLEDIVDRLRPMAAKCTFKSIVGKLILAATAYFIWSKRNNRLFKNVRRSLEELNDLIMVVVVSSSSPSWPSLVAGIFVFISLTLSIYLLFEHLSSYKNPEEQKFLFGIILMAPCYAVESFISLLNPSISVDIEILRDCYEAFAMYCFGRYLVACLGGENRAIEFLEREGRAGLKTPLLEQSSDSGMVKHIFPMNLFLKPWRLGQRVYLIIKIGIVQYMIIKAVTAVLAVILEAFDVYCEGNFKWGCGYPYMAVVLNFSQSWALYCLVMFYEITADELAHIHPLAKFLTFKSIVFLTWWQGIAIALLCSFGLVRSPIAQALHFQSSIQDFIICIEMGIASMVHLYVFPSKPYELMGDLLKGDVSVLGDYASTDCPVDPDEVRDSERPTKLRLPQPDDDVKSRTAIRESVRDVFVGGGEYIVNDLRFTMTQAVEPVEKGFSRFNQKLHKISQNIKSNKDRRIKDDSCINTSPTKRVIRGIDDPLLNGSFSDSAATKKKRHRRKSGYTSAESGGESSSDQMYGGYQVRGRRWKRAFSLDVGMFDGLTAILNV</sequence>
<evidence type="ECO:0000259" key="13">
    <source>
        <dbReference type="PROSITE" id="PS50878"/>
    </source>
</evidence>
<dbReference type="PROSITE" id="PS50878">
    <property type="entry name" value="RT_POL"/>
    <property type="match status" value="1"/>
</dbReference>
<feature type="transmembrane region" description="Helical" evidence="12">
    <location>
        <begin position="1242"/>
        <end position="1263"/>
    </location>
</feature>
<keyword evidence="8" id="KW-0695">RNA-directed DNA polymerase</keyword>
<evidence type="ECO:0000256" key="11">
    <source>
        <dbReference type="SAM" id="MobiDB-lite"/>
    </source>
</evidence>
<dbReference type="InterPro" id="IPR041373">
    <property type="entry name" value="RT_RNaseH"/>
</dbReference>
<evidence type="ECO:0000256" key="7">
    <source>
        <dbReference type="ARBA" id="ARBA00022801"/>
    </source>
</evidence>
<dbReference type="InterPro" id="IPR000477">
    <property type="entry name" value="RT_dom"/>
</dbReference>
<keyword evidence="4" id="KW-0548">Nucleotidyltransferase</keyword>